<feature type="chain" id="PRO_5009520418" evidence="1">
    <location>
        <begin position="21"/>
        <end position="82"/>
    </location>
</feature>
<feature type="signal peptide" evidence="1">
    <location>
        <begin position="1"/>
        <end position="20"/>
    </location>
</feature>
<protein>
    <submittedName>
        <fullName evidence="2">Uncharacterized protein</fullName>
    </submittedName>
</protein>
<comment type="caution">
    <text evidence="2">The sequence shown here is derived from an EMBL/GenBank/DDBJ whole genome shotgun (WGS) entry which is preliminary data.</text>
</comment>
<gene>
    <name evidence="2" type="ORF">A3E29_01285</name>
</gene>
<reference evidence="2 3" key="1">
    <citation type="journal article" date="2016" name="Nat. Commun.">
        <title>Thousands of microbial genomes shed light on interconnected biogeochemical processes in an aquifer system.</title>
        <authorList>
            <person name="Anantharaman K."/>
            <person name="Brown C.T."/>
            <person name="Hug L.A."/>
            <person name="Sharon I."/>
            <person name="Castelle C.J."/>
            <person name="Probst A.J."/>
            <person name="Thomas B.C."/>
            <person name="Singh A."/>
            <person name="Wilkins M.J."/>
            <person name="Karaoz U."/>
            <person name="Brodie E.L."/>
            <person name="Williams K.H."/>
            <person name="Hubbard S.S."/>
            <person name="Banfield J.F."/>
        </authorList>
    </citation>
    <scope>NUCLEOTIDE SEQUENCE [LARGE SCALE GENOMIC DNA]</scope>
</reference>
<evidence type="ECO:0000313" key="2">
    <source>
        <dbReference type="EMBL" id="OGE90742.1"/>
    </source>
</evidence>
<evidence type="ECO:0000313" key="3">
    <source>
        <dbReference type="Proteomes" id="UP000177682"/>
    </source>
</evidence>
<evidence type="ECO:0000256" key="1">
    <source>
        <dbReference type="SAM" id="SignalP"/>
    </source>
</evidence>
<dbReference type="PROSITE" id="PS51257">
    <property type="entry name" value="PROKAR_LIPOPROTEIN"/>
    <property type="match status" value="1"/>
</dbReference>
<dbReference type="EMBL" id="MFEY01000004">
    <property type="protein sequence ID" value="OGE90742.1"/>
    <property type="molecule type" value="Genomic_DNA"/>
</dbReference>
<sequence>MKKILFLTAGLMLLAAACNAGNQASTGNSTESNSASRVDAAVSNLNASVDSEEAVNLQSDDDVINSDQTIVNDYEGATNANY</sequence>
<organism evidence="2 3">
    <name type="scientific">Candidatus Doudnabacteria bacterium RIFCSPHIGHO2_12_FULL_48_16</name>
    <dbReference type="NCBI Taxonomy" id="1817838"/>
    <lineage>
        <taxon>Bacteria</taxon>
        <taxon>Candidatus Doudnaibacteriota</taxon>
    </lineage>
</organism>
<dbReference type="Proteomes" id="UP000177682">
    <property type="component" value="Unassembled WGS sequence"/>
</dbReference>
<keyword evidence="1" id="KW-0732">Signal</keyword>
<proteinExistence type="predicted"/>
<accession>A0A1F5PM49</accession>
<name>A0A1F5PM49_9BACT</name>
<dbReference type="AlphaFoldDB" id="A0A1F5PM49"/>